<evidence type="ECO:0000313" key="1">
    <source>
        <dbReference type="EMBL" id="WIO46410.1"/>
    </source>
</evidence>
<dbReference type="Proteomes" id="UP001177295">
    <property type="component" value="Chromosome"/>
</dbReference>
<sequence length="257" mass="29657">MSKDKIILVHLDTNEVNIFRLQTGRLKLLKKKQIFFNETLVTGELLRKLDMVVDMLAEAGNLDNKSVRLYATGIFQEFSKEEQQQLAIYVFVKFGLVFNIIEPKLEEFYLKKSYLYNKTENIIQGLALQEFRKVVVCGSFQEHLAEISGVIKVLTTRNIQVLSPWTDKVVPETLGTDFILLEGQELYNKRDAWRHKYDHMNKFKKADAIIICNPGGAIGKGTMFELGFMIAYSKRIIFSNEPKNLSILFPYEVGLIF</sequence>
<evidence type="ECO:0000313" key="2">
    <source>
        <dbReference type="Proteomes" id="UP001177295"/>
    </source>
</evidence>
<name>A0ABY8WVV6_9BACT</name>
<gene>
    <name evidence="1" type="ORF">SEML1_0813</name>
</gene>
<dbReference type="RefSeq" id="WP_376753938.1">
    <property type="nucleotide sequence ID" value="NZ_CP124550.1"/>
</dbReference>
<dbReference type="EMBL" id="CP124550">
    <property type="protein sequence ID" value="WIO46410.1"/>
    <property type="molecule type" value="Genomic_DNA"/>
</dbReference>
<protein>
    <submittedName>
        <fullName evidence="1">Uncharacterized protein</fullName>
    </submittedName>
</protein>
<dbReference type="SUPFAM" id="SSF52309">
    <property type="entry name" value="N-(deoxy)ribosyltransferase-like"/>
    <property type="match status" value="1"/>
</dbReference>
<keyword evidence="2" id="KW-1185">Reference proteome</keyword>
<dbReference type="Gene3D" id="3.40.50.450">
    <property type="match status" value="1"/>
</dbReference>
<reference evidence="1 2" key="1">
    <citation type="journal article" date="2023" name="Cell">
        <title>Genetic manipulation of Patescibacteria provides mechanistic insights into microbial dark matter and the epibiotic lifestyle.</title>
        <authorList>
            <person name="Wang Y."/>
            <person name="Gallagher L.A."/>
            <person name="Andrade P.A."/>
            <person name="Liu A."/>
            <person name="Humphreys I.R."/>
            <person name="Turkarslan S."/>
            <person name="Cutler K.J."/>
            <person name="Arrieta-Ortiz M.L."/>
            <person name="Li Y."/>
            <person name="Radey M.C."/>
            <person name="McLean J.S."/>
            <person name="Cong Q."/>
            <person name="Baker D."/>
            <person name="Baliga N.S."/>
            <person name="Peterson S.B."/>
            <person name="Mougous J.D."/>
        </authorList>
    </citation>
    <scope>NUCLEOTIDE SEQUENCE [LARGE SCALE GENOMIC DNA]</scope>
    <source>
        <strain evidence="1 2">ML1</strain>
    </source>
</reference>
<organism evidence="1 2">
    <name type="scientific">Candidatus Southlakia epibionticum</name>
    <dbReference type="NCBI Taxonomy" id="3043284"/>
    <lineage>
        <taxon>Bacteria</taxon>
        <taxon>Candidatus Saccharimonadota</taxon>
        <taxon>Candidatus Saccharimonadia</taxon>
        <taxon>Candidatus Saccharimonadales</taxon>
        <taxon>Candidatus Saccharimonadaceae</taxon>
        <taxon>Candidatus Southlakia</taxon>
    </lineage>
</organism>
<proteinExistence type="predicted"/>
<accession>A0ABY8WVV6</accession>